<feature type="region of interest" description="Disordered" evidence="1">
    <location>
        <begin position="24"/>
        <end position="46"/>
    </location>
</feature>
<accession>A0A6G1EB23</accession>
<name>A0A6G1EB23_9ORYZ</name>
<proteinExistence type="predicted"/>
<dbReference type="Proteomes" id="UP000479710">
    <property type="component" value="Unassembled WGS sequence"/>
</dbReference>
<evidence type="ECO:0000256" key="1">
    <source>
        <dbReference type="SAM" id="MobiDB-lite"/>
    </source>
</evidence>
<comment type="caution">
    <text evidence="2">The sequence shown here is derived from an EMBL/GenBank/DDBJ whole genome shotgun (WGS) entry which is preliminary data.</text>
</comment>
<reference evidence="2 3" key="1">
    <citation type="submission" date="2019-11" db="EMBL/GenBank/DDBJ databases">
        <title>Whole genome sequence of Oryza granulata.</title>
        <authorList>
            <person name="Li W."/>
        </authorList>
    </citation>
    <scope>NUCLEOTIDE SEQUENCE [LARGE SCALE GENOMIC DNA]</scope>
    <source>
        <strain evidence="3">cv. Menghai</strain>
        <tissue evidence="2">Leaf</tissue>
    </source>
</reference>
<keyword evidence="3" id="KW-1185">Reference proteome</keyword>
<gene>
    <name evidence="2" type="ORF">E2562_020081</name>
</gene>
<evidence type="ECO:0000313" key="2">
    <source>
        <dbReference type="EMBL" id="KAF0921786.1"/>
    </source>
</evidence>
<evidence type="ECO:0000313" key="3">
    <source>
        <dbReference type="Proteomes" id="UP000479710"/>
    </source>
</evidence>
<dbReference type="AlphaFoldDB" id="A0A6G1EB23"/>
<dbReference type="EMBL" id="SPHZ02000004">
    <property type="protein sequence ID" value="KAF0921786.1"/>
    <property type="molecule type" value="Genomic_DNA"/>
</dbReference>
<protein>
    <submittedName>
        <fullName evidence="2">Uncharacterized protein</fullName>
    </submittedName>
</protein>
<sequence length="80" mass="8609">MAAEMRAPGGRPTTRPMECSLAVAEGSKKGHRGWSGSRGAPGQWRSIGAPAWRDRAHPWLDDAEHVHGTGDEHGRLSGRV</sequence>
<organism evidence="2 3">
    <name type="scientific">Oryza meyeriana var. granulata</name>
    <dbReference type="NCBI Taxonomy" id="110450"/>
    <lineage>
        <taxon>Eukaryota</taxon>
        <taxon>Viridiplantae</taxon>
        <taxon>Streptophyta</taxon>
        <taxon>Embryophyta</taxon>
        <taxon>Tracheophyta</taxon>
        <taxon>Spermatophyta</taxon>
        <taxon>Magnoliopsida</taxon>
        <taxon>Liliopsida</taxon>
        <taxon>Poales</taxon>
        <taxon>Poaceae</taxon>
        <taxon>BOP clade</taxon>
        <taxon>Oryzoideae</taxon>
        <taxon>Oryzeae</taxon>
        <taxon>Oryzinae</taxon>
        <taxon>Oryza</taxon>
        <taxon>Oryza meyeriana</taxon>
    </lineage>
</organism>